<evidence type="ECO:0000256" key="7">
    <source>
        <dbReference type="ARBA" id="ARBA00023069"/>
    </source>
</evidence>
<dbReference type="EMBL" id="HBFM01020556">
    <property type="protein sequence ID" value="CAD8777953.1"/>
    <property type="molecule type" value="Transcribed_RNA"/>
</dbReference>
<organism evidence="12">
    <name type="scientific">Polytomella parva</name>
    <dbReference type="NCBI Taxonomy" id="51329"/>
    <lineage>
        <taxon>Eukaryota</taxon>
        <taxon>Viridiplantae</taxon>
        <taxon>Chlorophyta</taxon>
        <taxon>core chlorophytes</taxon>
        <taxon>Chlorophyceae</taxon>
        <taxon>CS clade</taxon>
        <taxon>Chlamydomonadales</taxon>
        <taxon>Chlamydomonadaceae</taxon>
        <taxon>Polytomella</taxon>
    </lineage>
</organism>
<reference evidence="12" key="1">
    <citation type="submission" date="2021-01" db="EMBL/GenBank/DDBJ databases">
        <authorList>
            <person name="Corre E."/>
            <person name="Pelletier E."/>
            <person name="Niang G."/>
            <person name="Scheremetjew M."/>
            <person name="Finn R."/>
            <person name="Kale V."/>
            <person name="Holt S."/>
            <person name="Cochrane G."/>
            <person name="Meng A."/>
            <person name="Brown T."/>
            <person name="Cohen L."/>
        </authorList>
    </citation>
    <scope>NUCLEOTIDE SEQUENCE</scope>
    <source>
        <strain evidence="12">SAG 63-3</strain>
    </source>
</reference>
<dbReference type="InterPro" id="IPR023379">
    <property type="entry name" value="BART_dom"/>
</dbReference>
<dbReference type="Pfam" id="PF11527">
    <property type="entry name" value="ARL2_Bind_BART"/>
    <property type="match status" value="1"/>
</dbReference>
<dbReference type="GO" id="GO:0005930">
    <property type="term" value="C:axoneme"/>
    <property type="evidence" value="ECO:0007669"/>
    <property type="project" value="TreeGrafter"/>
</dbReference>
<protein>
    <recommendedName>
        <fullName evidence="4">Cilia- and flagella-associated protein 36</fullName>
    </recommendedName>
    <alternativeName>
        <fullName evidence="9">Coiled-coil domain-containing protein 104</fullName>
    </alternativeName>
</protein>
<dbReference type="InterPro" id="IPR038888">
    <property type="entry name" value="CFAP36"/>
</dbReference>
<evidence type="ECO:0000256" key="3">
    <source>
        <dbReference type="ARBA" id="ARBA00007460"/>
    </source>
</evidence>
<gene>
    <name evidence="12" type="ORF">PPAR00522_LOCUS13378</name>
</gene>
<evidence type="ECO:0000256" key="5">
    <source>
        <dbReference type="ARBA" id="ARBA00022490"/>
    </source>
</evidence>
<evidence type="ECO:0000256" key="4">
    <source>
        <dbReference type="ARBA" id="ARBA00021815"/>
    </source>
</evidence>
<keyword evidence="5" id="KW-0963">Cytoplasm</keyword>
<dbReference type="Gene3D" id="1.20.1520.10">
    <property type="entry name" value="ADP-ribosylation factor-like 2-binding protein, domain"/>
    <property type="match status" value="1"/>
</dbReference>
<evidence type="ECO:0000256" key="2">
    <source>
        <dbReference type="ARBA" id="ARBA00004496"/>
    </source>
</evidence>
<name>A0A7S0VAJ1_9CHLO</name>
<keyword evidence="8" id="KW-0966">Cell projection</keyword>
<accession>A0A7S0VAJ1</accession>
<feature type="domain" description="BART" evidence="11">
    <location>
        <begin position="5"/>
        <end position="116"/>
    </location>
</feature>
<evidence type="ECO:0000256" key="6">
    <source>
        <dbReference type="ARBA" id="ARBA00023054"/>
    </source>
</evidence>
<evidence type="ECO:0000256" key="9">
    <source>
        <dbReference type="ARBA" id="ARBA00031593"/>
    </source>
</evidence>
<keyword evidence="7" id="KW-0969">Cilium</keyword>
<dbReference type="GO" id="GO:0097546">
    <property type="term" value="C:ciliary base"/>
    <property type="evidence" value="ECO:0007669"/>
    <property type="project" value="TreeGrafter"/>
</dbReference>
<keyword evidence="6" id="KW-0175">Coiled coil</keyword>
<proteinExistence type="inferred from homology"/>
<sequence length="159" mass="18108">MESKNSEILLKLESFFSSPNFTSAISNFFGEESSKIEFVDPEGEQPFSNFDEFKKYTDLIEQQLESFIVSEHLTSKEVVEACIAAKGSNNASQFTCVDYLIASTEYETFMQLAYDYSTISNYVPDESTEWIIPNDADDEDPIPIDNEEDEEDVVPEVEQ</sequence>
<evidence type="ECO:0000256" key="8">
    <source>
        <dbReference type="ARBA" id="ARBA00023273"/>
    </source>
</evidence>
<evidence type="ECO:0000313" key="12">
    <source>
        <dbReference type="EMBL" id="CAD8777953.1"/>
    </source>
</evidence>
<dbReference type="PANTHER" id="PTHR21532:SF0">
    <property type="entry name" value="CILIA- AND FLAGELLA-ASSOCIATED PROTEIN 36"/>
    <property type="match status" value="1"/>
</dbReference>
<comment type="similarity">
    <text evidence="3">Belongs to the CFAP36 family.</text>
</comment>
<dbReference type="AlphaFoldDB" id="A0A7S0VAJ1"/>
<evidence type="ECO:0000259" key="11">
    <source>
        <dbReference type="Pfam" id="PF11527"/>
    </source>
</evidence>
<evidence type="ECO:0000256" key="1">
    <source>
        <dbReference type="ARBA" id="ARBA00004138"/>
    </source>
</evidence>
<dbReference type="InterPro" id="IPR042541">
    <property type="entry name" value="BART_sf"/>
</dbReference>
<feature type="region of interest" description="Disordered" evidence="10">
    <location>
        <begin position="131"/>
        <end position="159"/>
    </location>
</feature>
<feature type="compositionally biased region" description="Acidic residues" evidence="10">
    <location>
        <begin position="135"/>
        <end position="159"/>
    </location>
</feature>
<dbReference type="PANTHER" id="PTHR21532">
    <property type="entry name" value="PHOSPHODIESTERASE HL"/>
    <property type="match status" value="1"/>
</dbReference>
<comment type="subcellular location">
    <subcellularLocation>
        <location evidence="1">Cell projection</location>
        <location evidence="1">Cilium</location>
    </subcellularLocation>
    <subcellularLocation>
        <location evidence="2">Cytoplasm</location>
    </subcellularLocation>
</comment>
<evidence type="ECO:0000256" key="10">
    <source>
        <dbReference type="SAM" id="MobiDB-lite"/>
    </source>
</evidence>